<name>A0A520MH08_9GAMM</name>
<dbReference type="AlphaFoldDB" id="A0A520MH08"/>
<evidence type="ECO:0000313" key="2">
    <source>
        <dbReference type="EMBL" id="RZO20500.1"/>
    </source>
</evidence>
<feature type="domain" description="Ribbon-helix-helix" evidence="1">
    <location>
        <begin position="17"/>
        <end position="83"/>
    </location>
</feature>
<dbReference type="Gene3D" id="1.10.3990.20">
    <property type="entry name" value="protein bp1543"/>
    <property type="match status" value="1"/>
</dbReference>
<dbReference type="InterPro" id="IPR027373">
    <property type="entry name" value="RHH_dom"/>
</dbReference>
<comment type="caution">
    <text evidence="2">The sequence shown here is derived from an EMBL/GenBank/DDBJ whole genome shotgun (WGS) entry which is preliminary data.</text>
</comment>
<dbReference type="EMBL" id="SHBP01000004">
    <property type="protein sequence ID" value="RZO20500.1"/>
    <property type="molecule type" value="Genomic_DNA"/>
</dbReference>
<dbReference type="InterPro" id="IPR038268">
    <property type="entry name" value="RHH_sf"/>
</dbReference>
<proteinExistence type="predicted"/>
<evidence type="ECO:0000313" key="3">
    <source>
        <dbReference type="Proteomes" id="UP000315889"/>
    </source>
</evidence>
<dbReference type="Pfam" id="PF13467">
    <property type="entry name" value="RHH_4"/>
    <property type="match status" value="1"/>
</dbReference>
<accession>A0A520MH08</accession>
<gene>
    <name evidence="2" type="ORF">EVB03_04370</name>
</gene>
<organism evidence="2 3">
    <name type="scientific">SAR92 clade bacterium</name>
    <dbReference type="NCBI Taxonomy" id="2315479"/>
    <lineage>
        <taxon>Bacteria</taxon>
        <taxon>Pseudomonadati</taxon>
        <taxon>Pseudomonadota</taxon>
        <taxon>Gammaproteobacteria</taxon>
        <taxon>Cellvibrionales</taxon>
        <taxon>Porticoccaceae</taxon>
        <taxon>SAR92 clade</taxon>
    </lineage>
</organism>
<dbReference type="Proteomes" id="UP000315889">
    <property type="component" value="Unassembled WGS sequence"/>
</dbReference>
<sequence length="144" mass="16466">MCKLFIEADTQLWATSRRSLRIDGMVTSVRLELYFWQVLDEIAARDSLTLPEMVSKLYREAIEAGHDLGNFTSFLRVCAIRYLGLQITGDIPVTREISIASLNANTILEKEDQRRVIAGWTLLNHSESIPNHPNKEVVDWLYGD</sequence>
<protein>
    <recommendedName>
        <fullName evidence="1">Ribbon-helix-helix domain-containing protein</fullName>
    </recommendedName>
</protein>
<evidence type="ECO:0000259" key="1">
    <source>
        <dbReference type="Pfam" id="PF13467"/>
    </source>
</evidence>
<reference evidence="2 3" key="1">
    <citation type="submission" date="2019-02" db="EMBL/GenBank/DDBJ databases">
        <title>Prokaryotic population dynamics and viral predation in marine succession experiment using metagenomics: the confinement effect.</title>
        <authorList>
            <person name="Haro-Moreno J.M."/>
            <person name="Rodriguez-Valera F."/>
            <person name="Lopez-Perez M."/>
        </authorList>
    </citation>
    <scope>NUCLEOTIDE SEQUENCE [LARGE SCALE GENOMIC DNA]</scope>
    <source>
        <strain evidence="2">MED-G170</strain>
    </source>
</reference>